<protein>
    <submittedName>
        <fullName evidence="7">Cenp-O kinetochore centromere component-domain-containing protein</fullName>
    </submittedName>
</protein>
<evidence type="ECO:0000256" key="2">
    <source>
        <dbReference type="ARBA" id="ARBA00004584"/>
    </source>
</evidence>
<comment type="subcellular location">
    <subcellularLocation>
        <location evidence="2">Chromosome</location>
        <location evidence="2">Centromere</location>
    </subcellularLocation>
    <subcellularLocation>
        <location evidence="1">Nucleus</location>
    </subcellularLocation>
</comment>
<dbReference type="PANTHER" id="PTHR14582:SF1">
    <property type="entry name" value="CENTROMERE PROTEIN O"/>
    <property type="match status" value="1"/>
</dbReference>
<dbReference type="STRING" id="2025994.A0A2T3A8I7"/>
<dbReference type="Pfam" id="PF09496">
    <property type="entry name" value="CENP-O"/>
    <property type="match status" value="1"/>
</dbReference>
<dbReference type="OrthoDB" id="10050372at2759"/>
<dbReference type="AlphaFoldDB" id="A0A2T3A8I7"/>
<proteinExistence type="inferred from homology"/>
<dbReference type="GO" id="GO:0005634">
    <property type="term" value="C:nucleus"/>
    <property type="evidence" value="ECO:0007669"/>
    <property type="project" value="UniProtKB-SubCell"/>
</dbReference>
<comment type="similarity">
    <text evidence="3">Belongs to the CENP-O/MCM21 family.</text>
</comment>
<dbReference type="GO" id="GO:0031511">
    <property type="term" value="C:Mis6-Sim4 complex"/>
    <property type="evidence" value="ECO:0007669"/>
    <property type="project" value="TreeGrafter"/>
</dbReference>
<dbReference type="InterPro" id="IPR018464">
    <property type="entry name" value="CENP-O"/>
</dbReference>
<keyword evidence="4" id="KW-0158">Chromosome</keyword>
<evidence type="ECO:0000256" key="4">
    <source>
        <dbReference type="ARBA" id="ARBA00022454"/>
    </source>
</evidence>
<evidence type="ECO:0000313" key="7">
    <source>
        <dbReference type="EMBL" id="PSR85747.1"/>
    </source>
</evidence>
<dbReference type="PANTHER" id="PTHR14582">
    <property type="entry name" value="INNER KINETOCHORE SUBUNIT MAL2"/>
    <property type="match status" value="1"/>
</dbReference>
<keyword evidence="6" id="KW-0137">Centromere</keyword>
<reference evidence="7 8" key="1">
    <citation type="journal article" date="2018" name="Mycol. Prog.">
        <title>Coniella lustricola, a new species from submerged detritus.</title>
        <authorList>
            <person name="Raudabaugh D.B."/>
            <person name="Iturriaga T."/>
            <person name="Carver A."/>
            <person name="Mondo S."/>
            <person name="Pangilinan J."/>
            <person name="Lipzen A."/>
            <person name="He G."/>
            <person name="Amirebrahimi M."/>
            <person name="Grigoriev I.V."/>
            <person name="Miller A.N."/>
        </authorList>
    </citation>
    <scope>NUCLEOTIDE SEQUENCE [LARGE SCALE GENOMIC DNA]</scope>
    <source>
        <strain evidence="7 8">B22-T-1</strain>
    </source>
</reference>
<dbReference type="Proteomes" id="UP000241462">
    <property type="component" value="Unassembled WGS sequence"/>
</dbReference>
<sequence length="286" mass="31977">MASLPESLDDEIASLQARVDKLKTQIKLHANVLLNTEPTQQLVASDPSLQDLQGRLDKQKAYKQQCLYRTCAGITTFRANDPDPNAVNDGIVLGVRIEIMTRAKFLRPYYVLLNRPYKGTKETSGCLRIHRHTVPPCIPINGLAARYLPAPSSTRNQEGDNEVASVRQQNLPRFVRALRREIVRYHNRVAVIADLRKAVGLDGKRRDARQLAERSPILAISAADTQARQVRIDWKDGRAGRLVIGNGGEVMSLVVFGETGRDREITRDLLSDGSRLEDVARRLAII</sequence>
<accession>A0A2T3A8I7</accession>
<organism evidence="7 8">
    <name type="scientific">Coniella lustricola</name>
    <dbReference type="NCBI Taxonomy" id="2025994"/>
    <lineage>
        <taxon>Eukaryota</taxon>
        <taxon>Fungi</taxon>
        <taxon>Dikarya</taxon>
        <taxon>Ascomycota</taxon>
        <taxon>Pezizomycotina</taxon>
        <taxon>Sordariomycetes</taxon>
        <taxon>Sordariomycetidae</taxon>
        <taxon>Diaporthales</taxon>
        <taxon>Schizoparmaceae</taxon>
        <taxon>Coniella</taxon>
    </lineage>
</organism>
<evidence type="ECO:0000256" key="6">
    <source>
        <dbReference type="ARBA" id="ARBA00023328"/>
    </source>
</evidence>
<evidence type="ECO:0000256" key="3">
    <source>
        <dbReference type="ARBA" id="ARBA00007321"/>
    </source>
</evidence>
<evidence type="ECO:0000313" key="8">
    <source>
        <dbReference type="Proteomes" id="UP000241462"/>
    </source>
</evidence>
<name>A0A2T3A8I7_9PEZI</name>
<keyword evidence="5" id="KW-0539">Nucleus</keyword>
<dbReference type="EMBL" id="KZ678438">
    <property type="protein sequence ID" value="PSR85747.1"/>
    <property type="molecule type" value="Genomic_DNA"/>
</dbReference>
<dbReference type="InParanoid" id="A0A2T3A8I7"/>
<gene>
    <name evidence="7" type="ORF">BD289DRAFT_368064</name>
</gene>
<evidence type="ECO:0000256" key="1">
    <source>
        <dbReference type="ARBA" id="ARBA00004123"/>
    </source>
</evidence>
<keyword evidence="8" id="KW-1185">Reference proteome</keyword>
<evidence type="ECO:0000256" key="5">
    <source>
        <dbReference type="ARBA" id="ARBA00023242"/>
    </source>
</evidence>